<dbReference type="CDD" id="cd06579">
    <property type="entry name" value="TM_PBP1_transp_AraH_like"/>
    <property type="match status" value="1"/>
</dbReference>
<keyword evidence="4" id="KW-0997">Cell inner membrane</keyword>
<evidence type="ECO:0000256" key="8">
    <source>
        <dbReference type="ARBA" id="ARBA00039381"/>
    </source>
</evidence>
<comment type="caution">
    <text evidence="11">The sequence shown here is derived from an EMBL/GenBank/DDBJ whole genome shotgun (WGS) entry which is preliminary data.</text>
</comment>
<feature type="region of interest" description="Disordered" evidence="9">
    <location>
        <begin position="319"/>
        <end position="353"/>
    </location>
</feature>
<dbReference type="PANTHER" id="PTHR32196:SF71">
    <property type="entry name" value="AUTOINDUCER 2 IMPORT SYSTEM PERMEASE PROTEIN LSRD"/>
    <property type="match status" value="1"/>
</dbReference>
<feature type="transmembrane region" description="Helical" evidence="10">
    <location>
        <begin position="238"/>
        <end position="258"/>
    </location>
</feature>
<dbReference type="GO" id="GO:0022857">
    <property type="term" value="F:transmembrane transporter activity"/>
    <property type="evidence" value="ECO:0007669"/>
    <property type="project" value="InterPro"/>
</dbReference>
<keyword evidence="12" id="KW-1185">Reference proteome</keyword>
<feature type="transmembrane region" description="Helical" evidence="10">
    <location>
        <begin position="87"/>
        <end position="109"/>
    </location>
</feature>
<dbReference type="AlphaFoldDB" id="A0A328VHR2"/>
<dbReference type="Pfam" id="PF02653">
    <property type="entry name" value="BPD_transp_2"/>
    <property type="match status" value="1"/>
</dbReference>
<comment type="subcellular location">
    <subcellularLocation>
        <location evidence="1">Cell membrane</location>
        <topology evidence="1">Multi-pass membrane protein</topology>
    </subcellularLocation>
</comment>
<keyword evidence="2" id="KW-0813">Transport</keyword>
<protein>
    <recommendedName>
        <fullName evidence="8">Autoinducer 2 import system permease protein LsrD</fullName>
    </recommendedName>
</protein>
<dbReference type="EMBL" id="MCIF01000002">
    <property type="protein sequence ID" value="RAQ96569.1"/>
    <property type="molecule type" value="Genomic_DNA"/>
</dbReference>
<organism evidence="11 12">
    <name type="scientific">Thermogemmatispora tikiterensis</name>
    <dbReference type="NCBI Taxonomy" id="1825093"/>
    <lineage>
        <taxon>Bacteria</taxon>
        <taxon>Bacillati</taxon>
        <taxon>Chloroflexota</taxon>
        <taxon>Ktedonobacteria</taxon>
        <taxon>Thermogemmatisporales</taxon>
        <taxon>Thermogemmatisporaceae</taxon>
        <taxon>Thermogemmatispora</taxon>
    </lineage>
</organism>
<feature type="transmembrane region" description="Helical" evidence="10">
    <location>
        <begin position="159"/>
        <end position="178"/>
    </location>
</feature>
<keyword evidence="3" id="KW-1003">Cell membrane</keyword>
<evidence type="ECO:0000256" key="5">
    <source>
        <dbReference type="ARBA" id="ARBA00022692"/>
    </source>
</evidence>
<sequence length="353" mass="36723">MLAWMRSWEALLLVLLVLALALGSALSPYFLSLSNFSLLISDMMEKALMALTMTLIVIAGEIDLSVASILGLASVVLGYTWSHGLPLGLAIALVLLIGALCGLVNGLAVTRLGLPSLVVTLGTLALFRGLAYVVMGDQAVSNFPPAFTNFGFGTVPGTLIPWPFVLFVALALIFSLLLHRSTLGRQIYAIGSNKEAARFAGIRVDDIKLLLFVLSGLVAALAGVVFTARFSNARADNALGFELDVVTIVLLGGVNIFGGSGSLPGVVLSLLIIGVLRNALGLADISGDIQNIAVGALLILSVLGPNVVRRLQEAASRRRAADNGPAGGLARGAALPAPEETGAARARERGQRH</sequence>
<feature type="transmembrane region" description="Helical" evidence="10">
    <location>
        <begin position="64"/>
        <end position="81"/>
    </location>
</feature>
<evidence type="ECO:0000256" key="10">
    <source>
        <dbReference type="SAM" id="Phobius"/>
    </source>
</evidence>
<gene>
    <name evidence="11" type="ORF">A4R35_13565</name>
</gene>
<dbReference type="Proteomes" id="UP000248706">
    <property type="component" value="Unassembled WGS sequence"/>
</dbReference>
<dbReference type="GO" id="GO:0005886">
    <property type="term" value="C:plasma membrane"/>
    <property type="evidence" value="ECO:0007669"/>
    <property type="project" value="UniProtKB-SubCell"/>
</dbReference>
<feature type="transmembrane region" description="Helical" evidence="10">
    <location>
        <begin position="116"/>
        <end position="135"/>
    </location>
</feature>
<keyword evidence="7 10" id="KW-0472">Membrane</keyword>
<evidence type="ECO:0000313" key="12">
    <source>
        <dbReference type="Proteomes" id="UP000248706"/>
    </source>
</evidence>
<evidence type="ECO:0000256" key="4">
    <source>
        <dbReference type="ARBA" id="ARBA00022519"/>
    </source>
</evidence>
<evidence type="ECO:0000256" key="9">
    <source>
        <dbReference type="SAM" id="MobiDB-lite"/>
    </source>
</evidence>
<evidence type="ECO:0000313" key="11">
    <source>
        <dbReference type="EMBL" id="RAQ96569.1"/>
    </source>
</evidence>
<evidence type="ECO:0000256" key="1">
    <source>
        <dbReference type="ARBA" id="ARBA00004651"/>
    </source>
</evidence>
<evidence type="ECO:0000256" key="2">
    <source>
        <dbReference type="ARBA" id="ARBA00022448"/>
    </source>
</evidence>
<accession>A0A328VHR2</accession>
<keyword evidence="5 10" id="KW-0812">Transmembrane</keyword>
<evidence type="ECO:0000256" key="3">
    <source>
        <dbReference type="ARBA" id="ARBA00022475"/>
    </source>
</evidence>
<dbReference type="InterPro" id="IPR001851">
    <property type="entry name" value="ABC_transp_permease"/>
</dbReference>
<evidence type="ECO:0000256" key="6">
    <source>
        <dbReference type="ARBA" id="ARBA00022989"/>
    </source>
</evidence>
<reference evidence="11 12" key="1">
    <citation type="submission" date="2016-08" db="EMBL/GenBank/DDBJ databases">
        <title>Analysis of Carbohydrate Active Enzymes in Thermogemmatispora T81 Reveals Carbohydrate Degradation Ability.</title>
        <authorList>
            <person name="Tomazini A."/>
            <person name="Lal S."/>
            <person name="Stott M."/>
            <person name="Henrissat B."/>
            <person name="Polikarpov I."/>
            <person name="Sparling R."/>
            <person name="Levin D.B."/>
        </authorList>
    </citation>
    <scope>NUCLEOTIDE SEQUENCE [LARGE SCALE GENOMIC DNA]</scope>
    <source>
        <strain evidence="11 12">T81</strain>
    </source>
</reference>
<dbReference type="PANTHER" id="PTHR32196">
    <property type="entry name" value="ABC TRANSPORTER PERMEASE PROTEIN YPHD-RELATED-RELATED"/>
    <property type="match status" value="1"/>
</dbReference>
<keyword evidence="6 10" id="KW-1133">Transmembrane helix</keyword>
<name>A0A328VHR2_9CHLR</name>
<feature type="transmembrane region" description="Helical" evidence="10">
    <location>
        <begin position="207"/>
        <end position="226"/>
    </location>
</feature>
<proteinExistence type="predicted"/>
<evidence type="ECO:0000256" key="7">
    <source>
        <dbReference type="ARBA" id="ARBA00023136"/>
    </source>
</evidence>